<gene>
    <name evidence="1" type="ORF">V5799_021945</name>
</gene>
<dbReference type="Proteomes" id="UP001321473">
    <property type="component" value="Unassembled WGS sequence"/>
</dbReference>
<evidence type="ECO:0000313" key="1">
    <source>
        <dbReference type="EMBL" id="KAK8788281.1"/>
    </source>
</evidence>
<reference evidence="1 2" key="1">
    <citation type="journal article" date="2023" name="Arcadia Sci">
        <title>De novo assembly of a long-read Amblyomma americanum tick genome.</title>
        <authorList>
            <person name="Chou S."/>
            <person name="Poskanzer K.E."/>
            <person name="Rollins M."/>
            <person name="Thuy-Boun P.S."/>
        </authorList>
    </citation>
    <scope>NUCLEOTIDE SEQUENCE [LARGE SCALE GENOMIC DNA]</scope>
    <source>
        <strain evidence="1">F_SG_1</strain>
        <tissue evidence="1">Salivary glands</tissue>
    </source>
</reference>
<dbReference type="EMBL" id="JARKHS020000993">
    <property type="protein sequence ID" value="KAK8788281.1"/>
    <property type="molecule type" value="Genomic_DNA"/>
</dbReference>
<evidence type="ECO:0000313" key="2">
    <source>
        <dbReference type="Proteomes" id="UP001321473"/>
    </source>
</evidence>
<dbReference type="InterPro" id="IPR012674">
    <property type="entry name" value="Calycin"/>
</dbReference>
<proteinExistence type="predicted"/>
<name>A0AAQ4FNE2_AMBAM</name>
<keyword evidence="2" id="KW-1185">Reference proteome</keyword>
<accession>A0AAQ4FNE2</accession>
<dbReference type="Gene3D" id="2.40.128.20">
    <property type="match status" value="1"/>
</dbReference>
<sequence length="169" mass="19782">MRGRIYEKQVKLDKTDDAYPYDNEFTINLNHVAAAKLQDFQLIYTDYKHCALFWSWNLGYQVWVESSFLKTQRKRLQSPREATLRCKVNFKTSWIQPGCLEDETSVGEKEVSNLIENDRPQYRLMFHSQLEGSVQAEIRCLCTTSSSPSPGEQWKRNVLYRISPNSTTT</sequence>
<comment type="caution">
    <text evidence="1">The sequence shown here is derived from an EMBL/GenBank/DDBJ whole genome shotgun (WGS) entry which is preliminary data.</text>
</comment>
<dbReference type="AlphaFoldDB" id="A0AAQ4FNE2"/>
<protein>
    <submittedName>
        <fullName evidence="1">Uncharacterized protein</fullName>
    </submittedName>
</protein>
<organism evidence="1 2">
    <name type="scientific">Amblyomma americanum</name>
    <name type="common">Lone star tick</name>
    <dbReference type="NCBI Taxonomy" id="6943"/>
    <lineage>
        <taxon>Eukaryota</taxon>
        <taxon>Metazoa</taxon>
        <taxon>Ecdysozoa</taxon>
        <taxon>Arthropoda</taxon>
        <taxon>Chelicerata</taxon>
        <taxon>Arachnida</taxon>
        <taxon>Acari</taxon>
        <taxon>Parasitiformes</taxon>
        <taxon>Ixodida</taxon>
        <taxon>Ixodoidea</taxon>
        <taxon>Ixodidae</taxon>
        <taxon>Amblyomminae</taxon>
        <taxon>Amblyomma</taxon>
    </lineage>
</organism>